<dbReference type="GO" id="GO:0046872">
    <property type="term" value="F:metal ion binding"/>
    <property type="evidence" value="ECO:0007669"/>
    <property type="project" value="UniProtKB-KW"/>
</dbReference>
<dbReference type="SMART" id="SM00929">
    <property type="entry name" value="NADH-G_4Fe-4S_3"/>
    <property type="match status" value="1"/>
</dbReference>
<dbReference type="GO" id="GO:0016651">
    <property type="term" value="F:oxidoreductase activity, acting on NAD(P)H"/>
    <property type="evidence" value="ECO:0007669"/>
    <property type="project" value="InterPro"/>
</dbReference>
<feature type="domain" description="4Fe-4S Mo/W bis-MGD-type" evidence="11">
    <location>
        <begin position="215"/>
        <end position="271"/>
    </location>
</feature>
<dbReference type="EMBL" id="UOFC01000026">
    <property type="protein sequence ID" value="VAW44829.1"/>
    <property type="molecule type" value="Genomic_DNA"/>
</dbReference>
<dbReference type="InterPro" id="IPR054351">
    <property type="entry name" value="NADH_UbQ_OxRdtase_ferredoxin"/>
</dbReference>
<evidence type="ECO:0000256" key="9">
    <source>
        <dbReference type="ARBA" id="ARBA00034078"/>
    </source>
</evidence>
<proteinExistence type="inferred from homology"/>
<dbReference type="Pfam" id="PF10588">
    <property type="entry name" value="NADH-G_4Fe-4S_3"/>
    <property type="match status" value="1"/>
</dbReference>
<dbReference type="SUPFAM" id="SSF53706">
    <property type="entry name" value="Formate dehydrogenase/DMSO reductase, domains 1-3"/>
    <property type="match status" value="1"/>
</dbReference>
<keyword evidence="13" id="KW-0560">Oxidoreductase</keyword>
<dbReference type="PANTHER" id="PTHR43105:SF13">
    <property type="entry name" value="NADH-UBIQUINONE OXIDOREDUCTASE 75 KDA SUBUNIT, MITOCHONDRIAL"/>
    <property type="match status" value="1"/>
</dbReference>
<keyword evidence="7" id="KW-0411">Iron-sulfur</keyword>
<organism evidence="13">
    <name type="scientific">hydrothermal vent metagenome</name>
    <dbReference type="NCBI Taxonomy" id="652676"/>
    <lineage>
        <taxon>unclassified sequences</taxon>
        <taxon>metagenomes</taxon>
        <taxon>ecological metagenomes</taxon>
    </lineage>
</organism>
<dbReference type="PROSITE" id="PS00642">
    <property type="entry name" value="COMPLEX1_75K_2"/>
    <property type="match status" value="1"/>
</dbReference>
<dbReference type="FunFam" id="3.30.70.20:FF:000002">
    <property type="entry name" value="NADH-ubiquinone oxidoreductase 75 kDa subunit"/>
    <property type="match status" value="1"/>
</dbReference>
<protein>
    <submittedName>
        <fullName evidence="13">NADH-ubiquinone oxidoreductase chain G</fullName>
        <ecNumber evidence="13">1.6.5.3</ecNumber>
    </submittedName>
</protein>
<gene>
    <name evidence="13" type="ORF">MNBD_GAMMA03-1966</name>
</gene>
<dbReference type="PROSITE" id="PS00641">
    <property type="entry name" value="COMPLEX1_75K_1"/>
    <property type="match status" value="1"/>
</dbReference>
<evidence type="ECO:0000256" key="7">
    <source>
        <dbReference type="ARBA" id="ARBA00023014"/>
    </source>
</evidence>
<dbReference type="GO" id="GO:0042773">
    <property type="term" value="P:ATP synthesis coupled electron transport"/>
    <property type="evidence" value="ECO:0007669"/>
    <property type="project" value="InterPro"/>
</dbReference>
<dbReference type="InterPro" id="IPR000283">
    <property type="entry name" value="NADH_UbQ_OxRdtase_75kDa_su_CS"/>
</dbReference>
<evidence type="ECO:0000256" key="6">
    <source>
        <dbReference type="ARBA" id="ARBA00023004"/>
    </source>
</evidence>
<name>A0A3B0W699_9ZZZZ</name>
<reference evidence="13" key="1">
    <citation type="submission" date="2018-06" db="EMBL/GenBank/DDBJ databases">
        <authorList>
            <person name="Zhirakovskaya E."/>
        </authorList>
    </citation>
    <scope>NUCLEOTIDE SEQUENCE</scope>
</reference>
<feature type="domain" description="2Fe-2S ferredoxin-type" evidence="10">
    <location>
        <begin position="1"/>
        <end position="78"/>
    </location>
</feature>
<dbReference type="Pfam" id="PF22151">
    <property type="entry name" value="Fer4_NDSU1"/>
    <property type="match status" value="1"/>
</dbReference>
<keyword evidence="13" id="KW-0830">Ubiquinone</keyword>
<comment type="similarity">
    <text evidence="2">Belongs to the complex I 75 kDa subunit family.</text>
</comment>
<keyword evidence="4" id="KW-0479">Metal-binding</keyword>
<keyword evidence="8" id="KW-0520">NAD</keyword>
<sequence length="704" mass="77125">MVKVEINGQVVEAHEGDMLIDVADDAQILIPRFCYHKKLSIAANCRMCLVEVEGAWKALPACATPVTDGMKVYTKSAKAIAAQKSVMEFLLINHPLDCPICDQGGECELQDVAMSYGDDVSRYSEGKRVVADRDAGSLIKTDMTRCIHCTRCVRFGQEIAGMKELGATGRSEWMSIGTYIEKSITSEMSGNMIDLCPVGALTSKPFRYTARPWELKSHTSIAAHDSMGSNVLIHAKNNLVKRVVPRNNESINEVWLSDRDRFAYEGLNSEDRLTQPMVKDNGQWVVVDWETALQVTVEGLQTALNSSQEVGVLASSNSTLEELHLLQKLARSLQIENIDFRHRQTDFTLDETGFHTPLLTQKIADVEAADVVFVVGSYLRKELPILNHRVRKAVVSNGAKAIVLNPEALEFNFNVTHVNAEQGMLAELAGITRSVLELANQNTPDWLGGAQSTEIQKAVAQNLFDAKNASIMVGQISQMHPNFSVIQVLTALIAQCTSAKLNILPMTANEVGAHLVHFLPKSGKNSAEMITGDLKAYINLNIEPESDFTESEQAISAMNKATFVVNLTAFDSDIQRDYADVLLPIAAFAETAGTFVNATGVKQSFKMAVEPQGDAKAGWKVLRVLGNMFDLEGFDYTHTNEVLREVLDNQVTQLDLTSISCQLPNNNNDTAVTLVSPYAMDALVRRAPSLQATPDADAATMGRG</sequence>
<evidence type="ECO:0000256" key="1">
    <source>
        <dbReference type="ARBA" id="ARBA00001966"/>
    </source>
</evidence>
<dbReference type="InterPro" id="IPR001041">
    <property type="entry name" value="2Fe-2S_ferredoxin-type"/>
</dbReference>
<dbReference type="Pfam" id="PF13510">
    <property type="entry name" value="Fer2_4"/>
    <property type="match status" value="1"/>
</dbReference>
<dbReference type="FunFam" id="3.10.20.740:FF:000001">
    <property type="entry name" value="NADH-quinone oxidoreductase subunit G"/>
    <property type="match status" value="1"/>
</dbReference>
<dbReference type="Gene3D" id="3.40.50.740">
    <property type="match status" value="2"/>
</dbReference>
<dbReference type="InterPro" id="IPR006963">
    <property type="entry name" value="Mopterin_OxRdtase_4Fe-4S_dom"/>
</dbReference>
<dbReference type="GO" id="GO:0051539">
    <property type="term" value="F:4 iron, 4 sulfur cluster binding"/>
    <property type="evidence" value="ECO:0007669"/>
    <property type="project" value="UniProtKB-KW"/>
</dbReference>
<dbReference type="Pfam" id="PF00384">
    <property type="entry name" value="Molybdopterin"/>
    <property type="match status" value="1"/>
</dbReference>
<comment type="cofactor">
    <cofactor evidence="1">
        <name>[4Fe-4S] cluster</name>
        <dbReference type="ChEBI" id="CHEBI:49883"/>
    </cofactor>
</comment>
<feature type="domain" description="4Fe-4S His(Cys)3-ligated-type" evidence="12">
    <location>
        <begin position="78"/>
        <end position="117"/>
    </location>
</feature>
<dbReference type="AlphaFoldDB" id="A0A3B0W699"/>
<dbReference type="SUPFAM" id="SSF54292">
    <property type="entry name" value="2Fe-2S ferredoxin-like"/>
    <property type="match status" value="1"/>
</dbReference>
<dbReference type="SUPFAM" id="SSF54862">
    <property type="entry name" value="4Fe-4S ferredoxins"/>
    <property type="match status" value="1"/>
</dbReference>
<dbReference type="GO" id="GO:0016020">
    <property type="term" value="C:membrane"/>
    <property type="evidence" value="ECO:0007669"/>
    <property type="project" value="InterPro"/>
</dbReference>
<dbReference type="PROSITE" id="PS51839">
    <property type="entry name" value="4FE4S_HC3"/>
    <property type="match status" value="1"/>
</dbReference>
<dbReference type="InterPro" id="IPR006656">
    <property type="entry name" value="Mopterin_OxRdtase"/>
</dbReference>
<accession>A0A3B0W699</accession>
<evidence type="ECO:0000259" key="12">
    <source>
        <dbReference type="PROSITE" id="PS51839"/>
    </source>
</evidence>
<dbReference type="CDD" id="cd00207">
    <property type="entry name" value="fer2"/>
    <property type="match status" value="1"/>
</dbReference>
<keyword evidence="3" id="KW-0004">4Fe-4S</keyword>
<evidence type="ECO:0000256" key="5">
    <source>
        <dbReference type="ARBA" id="ARBA00022967"/>
    </source>
</evidence>
<dbReference type="Pfam" id="PF22117">
    <property type="entry name" value="Fer4_Nqo3"/>
    <property type="match status" value="1"/>
</dbReference>
<evidence type="ECO:0000256" key="2">
    <source>
        <dbReference type="ARBA" id="ARBA00005404"/>
    </source>
</evidence>
<dbReference type="InterPro" id="IPR019574">
    <property type="entry name" value="NADH_UbQ_OxRdtase_Gsu_4Fe4S-bd"/>
</dbReference>
<dbReference type="InterPro" id="IPR050123">
    <property type="entry name" value="Prok_molybdopt-oxidoreductase"/>
</dbReference>
<keyword evidence="6" id="KW-0408">Iron</keyword>
<evidence type="ECO:0000256" key="8">
    <source>
        <dbReference type="ARBA" id="ARBA00023027"/>
    </source>
</evidence>
<dbReference type="PROSITE" id="PS51669">
    <property type="entry name" value="4FE4S_MOW_BIS_MGD"/>
    <property type="match status" value="1"/>
</dbReference>
<dbReference type="Gene3D" id="3.40.228.10">
    <property type="entry name" value="Dimethylsulfoxide Reductase, domain 2"/>
    <property type="match status" value="1"/>
</dbReference>
<dbReference type="PANTHER" id="PTHR43105">
    <property type="entry name" value="RESPIRATORY NITRATE REDUCTASE"/>
    <property type="match status" value="1"/>
</dbReference>
<evidence type="ECO:0000256" key="3">
    <source>
        <dbReference type="ARBA" id="ARBA00022485"/>
    </source>
</evidence>
<comment type="cofactor">
    <cofactor evidence="9">
        <name>[2Fe-2S] cluster</name>
        <dbReference type="ChEBI" id="CHEBI:190135"/>
    </cofactor>
</comment>
<dbReference type="InterPro" id="IPR010228">
    <property type="entry name" value="NADH_UbQ_OxRdtase_Gsu"/>
</dbReference>
<dbReference type="Gene3D" id="3.10.20.740">
    <property type="match status" value="1"/>
</dbReference>
<dbReference type="GO" id="GO:0008137">
    <property type="term" value="F:NADH dehydrogenase (ubiquinone) activity"/>
    <property type="evidence" value="ECO:0007669"/>
    <property type="project" value="InterPro"/>
</dbReference>
<dbReference type="NCBIfam" id="TIGR01973">
    <property type="entry name" value="NuoG"/>
    <property type="match status" value="1"/>
</dbReference>
<keyword evidence="5" id="KW-1278">Translocase</keyword>
<dbReference type="PROSITE" id="PS51085">
    <property type="entry name" value="2FE2S_FER_2"/>
    <property type="match status" value="1"/>
</dbReference>
<dbReference type="PROSITE" id="PS00643">
    <property type="entry name" value="COMPLEX1_75K_3"/>
    <property type="match status" value="1"/>
</dbReference>
<dbReference type="EC" id="1.6.5.3" evidence="13"/>
<dbReference type="Gene3D" id="3.30.70.20">
    <property type="match status" value="1"/>
</dbReference>
<evidence type="ECO:0000259" key="11">
    <source>
        <dbReference type="PROSITE" id="PS51669"/>
    </source>
</evidence>
<evidence type="ECO:0000259" key="10">
    <source>
        <dbReference type="PROSITE" id="PS51085"/>
    </source>
</evidence>
<evidence type="ECO:0000313" key="13">
    <source>
        <dbReference type="EMBL" id="VAW44829.1"/>
    </source>
</evidence>
<evidence type="ECO:0000256" key="4">
    <source>
        <dbReference type="ARBA" id="ARBA00022723"/>
    </source>
</evidence>
<dbReference type="InterPro" id="IPR036010">
    <property type="entry name" value="2Fe-2S_ferredoxin-like_sf"/>
</dbReference>